<dbReference type="Proteomes" id="UP001152795">
    <property type="component" value="Unassembled WGS sequence"/>
</dbReference>
<keyword evidence="4" id="KW-0206">Cytoskeleton</keyword>
<keyword evidence="3" id="KW-0970">Cilium biogenesis/degradation</keyword>
<evidence type="ECO:0000256" key="5">
    <source>
        <dbReference type="ARBA" id="ARBA00023273"/>
    </source>
</evidence>
<evidence type="ECO:0000313" key="6">
    <source>
        <dbReference type="EMBL" id="CAB3977816.1"/>
    </source>
</evidence>
<dbReference type="GO" id="GO:0036038">
    <property type="term" value="C:MKS complex"/>
    <property type="evidence" value="ECO:0007669"/>
    <property type="project" value="TreeGrafter"/>
</dbReference>
<sequence length="562" mass="64455">MAEDLENVNVGHYRSLDLPKNLALRVKLRKVTAASSIPVASASRLGSTAESLRNVEDLGQEAIEMARMGRSSHEATSGDQEEIIVKWQEKLFSQREEVFYSNRPNCYSVLQEQYHRDITNLRHKNGRRNHKIFTYVDNDDYANTEEVCKTMTTDPSEMPHYLTNNMVHVRRRNIDRRSARNRLGHHGPRTNIVTDDQRELAKQNSHVISTPFKIMYIMADLSLDDRVGTLDDEYILCSIKIDGTGQITIKPDLNSSKSPYRIQTSGDLKEVYEYTLEHASQEVTRDEKEQEIKSYDELYNRHAMYLASQVGSEFHPLPQAGVLNTSIFGEIVSAEDFEYDGLYVHFFMELPKYWSSQGSPHLSGVTHTCFVKATEKSNVAHFSFPFEFHISYQPPENDHEDFIRWPTLFLEVLSVDQWERFRTEGYGYITVPNKAGTHEITVNTWRPTGNGLVPKMRRFFIGGSPELEDVTYVKQPAGSEDHKVLSKFGFKTATSGSVRVKLNIVQQYQGFMESQKTKKKVRTMIHGVRGFGVMESLAQVLDAFQRARKRMQTARGTLPSVR</sequence>
<evidence type="ECO:0000256" key="3">
    <source>
        <dbReference type="ARBA" id="ARBA00022794"/>
    </source>
</evidence>
<dbReference type="PANTHER" id="PTHR12968:SF4">
    <property type="entry name" value="TECTONIC-LIKE COMPLEX MEMBER MKS1"/>
    <property type="match status" value="1"/>
</dbReference>
<keyword evidence="2" id="KW-0963">Cytoplasm</keyword>
<accession>A0A6S7FPK7</accession>
<dbReference type="Pfam" id="PF07162">
    <property type="entry name" value="B9-C2"/>
    <property type="match status" value="1"/>
</dbReference>
<dbReference type="AlphaFoldDB" id="A0A6S7FPK7"/>
<name>A0A6S7FPK7_PARCT</name>
<proteinExistence type="predicted"/>
<comment type="subcellular location">
    <subcellularLocation>
        <location evidence="1">Cytoplasm</location>
        <location evidence="1">Cytoskeleton</location>
        <location evidence="1">Cilium basal body</location>
    </subcellularLocation>
</comment>
<evidence type="ECO:0000256" key="2">
    <source>
        <dbReference type="ARBA" id="ARBA00022490"/>
    </source>
</evidence>
<dbReference type="GO" id="GO:0060271">
    <property type="term" value="P:cilium assembly"/>
    <property type="evidence" value="ECO:0007669"/>
    <property type="project" value="TreeGrafter"/>
</dbReference>
<evidence type="ECO:0000256" key="1">
    <source>
        <dbReference type="ARBA" id="ARBA00004120"/>
    </source>
</evidence>
<dbReference type="PROSITE" id="PS51381">
    <property type="entry name" value="C2_B9"/>
    <property type="match status" value="1"/>
</dbReference>
<evidence type="ECO:0000256" key="4">
    <source>
        <dbReference type="ARBA" id="ARBA00023212"/>
    </source>
</evidence>
<gene>
    <name evidence="6" type="ORF">PACLA_8A057731</name>
</gene>
<dbReference type="InterPro" id="IPR010796">
    <property type="entry name" value="C2_B9-type_dom"/>
</dbReference>
<reference evidence="6" key="1">
    <citation type="submission" date="2020-04" db="EMBL/GenBank/DDBJ databases">
        <authorList>
            <person name="Alioto T."/>
            <person name="Alioto T."/>
            <person name="Gomez Garrido J."/>
        </authorList>
    </citation>
    <scope>NUCLEOTIDE SEQUENCE</scope>
    <source>
        <strain evidence="6">A484AB</strain>
    </source>
</reference>
<dbReference type="EMBL" id="CACRXK020000073">
    <property type="protein sequence ID" value="CAB3977816.1"/>
    <property type="molecule type" value="Genomic_DNA"/>
</dbReference>
<keyword evidence="7" id="KW-1185">Reference proteome</keyword>
<dbReference type="OrthoDB" id="10263520at2759"/>
<organism evidence="6 7">
    <name type="scientific">Paramuricea clavata</name>
    <name type="common">Red gorgonian</name>
    <name type="synonym">Violescent sea-whip</name>
    <dbReference type="NCBI Taxonomy" id="317549"/>
    <lineage>
        <taxon>Eukaryota</taxon>
        <taxon>Metazoa</taxon>
        <taxon>Cnidaria</taxon>
        <taxon>Anthozoa</taxon>
        <taxon>Octocorallia</taxon>
        <taxon>Malacalcyonacea</taxon>
        <taxon>Plexauridae</taxon>
        <taxon>Paramuricea</taxon>
    </lineage>
</organism>
<keyword evidence="5" id="KW-0966">Cell projection</keyword>
<comment type="caution">
    <text evidence="6">The sequence shown here is derived from an EMBL/GenBank/DDBJ whole genome shotgun (WGS) entry which is preliminary data.</text>
</comment>
<protein>
    <submittedName>
        <fullName evidence="6">Meckel syndrome type 1</fullName>
    </submittedName>
</protein>
<dbReference type="PANTHER" id="PTHR12968">
    <property type="entry name" value="B9 DOMAIN-CONTAINING"/>
    <property type="match status" value="1"/>
</dbReference>
<evidence type="ECO:0000313" key="7">
    <source>
        <dbReference type="Proteomes" id="UP001152795"/>
    </source>
</evidence>